<protein>
    <submittedName>
        <fullName evidence="2">Uncharacterized protein YozE (UPF0346 family)</fullName>
    </submittedName>
</protein>
<dbReference type="Gene3D" id="1.10.150.260">
    <property type="entry name" value="YozE SAM-like"/>
    <property type="match status" value="1"/>
</dbReference>
<dbReference type="InterPro" id="IPR023089">
    <property type="entry name" value="YozE_SAM-like"/>
</dbReference>
<dbReference type="OrthoDB" id="2242851at2"/>
<gene>
    <name evidence="2" type="ORF">HNQ44_000032</name>
</gene>
<dbReference type="Pfam" id="PF06855">
    <property type="entry name" value="YozE_SAM_like"/>
    <property type="match status" value="1"/>
</dbReference>
<accession>A0A7W8CRE2</accession>
<dbReference type="InterPro" id="IPR036806">
    <property type="entry name" value="YozE_SAM-like_sf"/>
</dbReference>
<dbReference type="NCBIfam" id="NF010193">
    <property type="entry name" value="PRK13672.1"/>
    <property type="match status" value="1"/>
</dbReference>
<proteinExistence type="predicted"/>
<dbReference type="Proteomes" id="UP000525923">
    <property type="component" value="Unassembled WGS sequence"/>
</dbReference>
<evidence type="ECO:0000313" key="3">
    <source>
        <dbReference type="Proteomes" id="UP000525923"/>
    </source>
</evidence>
<organism evidence="2 3">
    <name type="scientific">Planococcus koreensis</name>
    <dbReference type="NCBI Taxonomy" id="112331"/>
    <lineage>
        <taxon>Bacteria</taxon>
        <taxon>Bacillati</taxon>
        <taxon>Bacillota</taxon>
        <taxon>Bacilli</taxon>
        <taxon>Bacillales</taxon>
        <taxon>Caryophanaceae</taxon>
        <taxon>Planococcus</taxon>
    </lineage>
</organism>
<comment type="caution">
    <text evidence="2">The sequence shown here is derived from an EMBL/GenBank/DDBJ whole genome shotgun (WGS) entry which is preliminary data.</text>
</comment>
<feature type="domain" description="YozE SAM-like" evidence="1">
    <location>
        <begin position="4"/>
        <end position="69"/>
    </location>
</feature>
<dbReference type="RefSeq" id="WP_135501342.1">
    <property type="nucleotide sequence ID" value="NZ_CP181055.1"/>
</dbReference>
<dbReference type="AlphaFoldDB" id="A0A7W8CRE2"/>
<dbReference type="EMBL" id="JACHHE010000001">
    <property type="protein sequence ID" value="MBB5178610.1"/>
    <property type="molecule type" value="Genomic_DNA"/>
</dbReference>
<dbReference type="SUPFAM" id="SSF140652">
    <property type="entry name" value="YozE-like"/>
    <property type="match status" value="1"/>
</dbReference>
<sequence>MERSFYQFALKYRGKLVEDDFSRFADAMFLDHSFPRSSDNFELLSRYIEEKAHPVLKASAFDAMWEEYEGL</sequence>
<reference evidence="2 3" key="1">
    <citation type="submission" date="2020-08" db="EMBL/GenBank/DDBJ databases">
        <title>Genomic Encyclopedia of Type Strains, Phase IV (KMG-IV): sequencing the most valuable type-strain genomes for metagenomic binning, comparative biology and taxonomic classification.</title>
        <authorList>
            <person name="Goeker M."/>
        </authorList>
    </citation>
    <scope>NUCLEOTIDE SEQUENCE [LARGE SCALE GENOMIC DNA]</scope>
    <source>
        <strain evidence="2 3">DSM 15895</strain>
    </source>
</reference>
<evidence type="ECO:0000259" key="1">
    <source>
        <dbReference type="Pfam" id="PF06855"/>
    </source>
</evidence>
<keyword evidence="3" id="KW-1185">Reference proteome</keyword>
<evidence type="ECO:0000313" key="2">
    <source>
        <dbReference type="EMBL" id="MBB5178610.1"/>
    </source>
</evidence>
<name>A0A7W8CRE2_9BACL</name>